<dbReference type="InterPro" id="IPR036047">
    <property type="entry name" value="F-box-like_dom_sf"/>
</dbReference>
<dbReference type="NCBIfam" id="TIGR01640">
    <property type="entry name" value="F_box_assoc_1"/>
    <property type="match status" value="1"/>
</dbReference>
<dbReference type="SUPFAM" id="SSF81383">
    <property type="entry name" value="F-box domain"/>
    <property type="match status" value="1"/>
</dbReference>
<reference evidence="2" key="2">
    <citation type="submission" date="2018-08" db="UniProtKB">
        <authorList>
            <consortium name="EnsemblPlants"/>
        </authorList>
    </citation>
    <scope>IDENTIFICATION</scope>
    <source>
        <strain evidence="2">Yugu1</strain>
    </source>
</reference>
<evidence type="ECO:0000313" key="3">
    <source>
        <dbReference type="Proteomes" id="UP000004995"/>
    </source>
</evidence>
<accession>K4AME1</accession>
<evidence type="ECO:0000313" key="2">
    <source>
        <dbReference type="EnsemblPlants" id="KQK91250"/>
    </source>
</evidence>
<dbReference type="AlphaFoldDB" id="K4AME1"/>
<dbReference type="PROSITE" id="PS50181">
    <property type="entry name" value="FBOX"/>
    <property type="match status" value="1"/>
</dbReference>
<dbReference type="InterPro" id="IPR001810">
    <property type="entry name" value="F-box_dom"/>
</dbReference>
<dbReference type="InParanoid" id="K4AME1"/>
<dbReference type="OMA" id="EPPFFRW"/>
<dbReference type="EMBL" id="AGNK02006021">
    <property type="status" value="NOT_ANNOTATED_CDS"/>
    <property type="molecule type" value="Genomic_DNA"/>
</dbReference>
<dbReference type="InterPro" id="IPR017451">
    <property type="entry name" value="F-box-assoc_interact_dom"/>
</dbReference>
<dbReference type="PANTHER" id="PTHR31672:SF2">
    <property type="entry name" value="F-BOX DOMAIN-CONTAINING PROTEIN"/>
    <property type="match status" value="1"/>
</dbReference>
<dbReference type="eggNOG" id="ENOG502RRQ0">
    <property type="taxonomic scope" value="Eukaryota"/>
</dbReference>
<organism evidence="2 3">
    <name type="scientific">Setaria italica</name>
    <name type="common">Foxtail millet</name>
    <name type="synonym">Panicum italicum</name>
    <dbReference type="NCBI Taxonomy" id="4555"/>
    <lineage>
        <taxon>Eukaryota</taxon>
        <taxon>Viridiplantae</taxon>
        <taxon>Streptophyta</taxon>
        <taxon>Embryophyta</taxon>
        <taxon>Tracheophyta</taxon>
        <taxon>Spermatophyta</taxon>
        <taxon>Magnoliopsida</taxon>
        <taxon>Liliopsida</taxon>
        <taxon>Poales</taxon>
        <taxon>Poaceae</taxon>
        <taxon>PACMAD clade</taxon>
        <taxon>Panicoideae</taxon>
        <taxon>Panicodae</taxon>
        <taxon>Paniceae</taxon>
        <taxon>Cenchrinae</taxon>
        <taxon>Setaria</taxon>
    </lineage>
</organism>
<dbReference type="InterPro" id="IPR013187">
    <property type="entry name" value="F-box-assoc_dom_typ3"/>
</dbReference>
<dbReference type="Proteomes" id="UP000004995">
    <property type="component" value="Unassembled WGS sequence"/>
</dbReference>
<dbReference type="PANTHER" id="PTHR31672">
    <property type="entry name" value="BNACNNG10540D PROTEIN"/>
    <property type="match status" value="1"/>
</dbReference>
<feature type="domain" description="F-box" evidence="1">
    <location>
        <begin position="53"/>
        <end position="99"/>
    </location>
</feature>
<dbReference type="Pfam" id="PF08268">
    <property type="entry name" value="FBA_3"/>
    <property type="match status" value="1"/>
</dbReference>
<dbReference type="EnsemblPlants" id="KQK91250">
    <property type="protein sequence ID" value="KQK91250"/>
    <property type="gene ID" value="SETIT_040082mg"/>
</dbReference>
<dbReference type="HOGENOM" id="CLU_032609_0_1_1"/>
<sequence length="466" mass="52721">ASAASLAAAFAFRRKELLVSVEQLRPYRPARGEGPERMAEQAPEPEPRQADAVAFFRDSPPRVITEIFRRLPARSVLRLRSVCTVLRDVASNRALLAAVQLLHPPQPLICFRLNACPDRYIQLRDYCVEALDLHSDTLRPIFRFTDNEYYDYIANAEGVDALPIIVTSKDQIHYGEVESDDGGHDPRLMVHASINGLLLVSFINIWYVCNPATRQWAALPDLRDCDVIGLYEHVSSGEYRVLYHTGKDDEEASTCYYVLTVGAQEARSIGCPISPAATEDLGLDIGLDPASLSPPVQLRGSLHWPPQERQGHHILVFDTEAEVFSWKTAPNPITNGRMQLLEMDHKLAMSVSKNGKPTLQLWRLEDYNNDIWVQIRRITIQVPRIPALHNTDWFPRVVSPEGDVLIECENKLVLHCDRIGNLLQKFQFREEPPLVRHTLKETLLPHAIFLAPKPDDAIEPPFFQGL</sequence>
<reference evidence="3" key="1">
    <citation type="journal article" date="2012" name="Nat. Biotechnol.">
        <title>Reference genome sequence of the model plant Setaria.</title>
        <authorList>
            <person name="Bennetzen J.L."/>
            <person name="Schmutz J."/>
            <person name="Wang H."/>
            <person name="Percifield R."/>
            <person name="Hawkins J."/>
            <person name="Pontaroli A.C."/>
            <person name="Estep M."/>
            <person name="Feng L."/>
            <person name="Vaughn J.N."/>
            <person name="Grimwood J."/>
            <person name="Jenkins J."/>
            <person name="Barry K."/>
            <person name="Lindquist E."/>
            <person name="Hellsten U."/>
            <person name="Deshpande S."/>
            <person name="Wang X."/>
            <person name="Wu X."/>
            <person name="Mitros T."/>
            <person name="Triplett J."/>
            <person name="Yang X."/>
            <person name="Ye C.Y."/>
            <person name="Mauro-Herrera M."/>
            <person name="Wang L."/>
            <person name="Li P."/>
            <person name="Sharma M."/>
            <person name="Sharma R."/>
            <person name="Ronald P.C."/>
            <person name="Panaud O."/>
            <person name="Kellogg E.A."/>
            <person name="Brutnell T.P."/>
            <person name="Doust A.N."/>
            <person name="Tuskan G.A."/>
            <person name="Rokhsar D."/>
            <person name="Devos K.M."/>
        </authorList>
    </citation>
    <scope>NUCLEOTIDE SEQUENCE [LARGE SCALE GENOMIC DNA]</scope>
    <source>
        <strain evidence="3">cv. Yugu1</strain>
    </source>
</reference>
<dbReference type="Pfam" id="PF00646">
    <property type="entry name" value="F-box"/>
    <property type="match status" value="1"/>
</dbReference>
<dbReference type="Gramene" id="KQK91250">
    <property type="protein sequence ID" value="KQK91250"/>
    <property type="gene ID" value="SETIT_040082mg"/>
</dbReference>
<name>K4AME1_SETIT</name>
<dbReference type="CDD" id="cd09917">
    <property type="entry name" value="F-box_SF"/>
    <property type="match status" value="1"/>
</dbReference>
<evidence type="ECO:0000259" key="1">
    <source>
        <dbReference type="PROSITE" id="PS50181"/>
    </source>
</evidence>
<keyword evidence="3" id="KW-1185">Reference proteome</keyword>
<proteinExistence type="predicted"/>
<dbReference type="InterPro" id="IPR050796">
    <property type="entry name" value="SCF_F-box_component"/>
</dbReference>
<protein>
    <recommendedName>
        <fullName evidence="1">F-box domain-containing protein</fullName>
    </recommendedName>
</protein>